<comment type="subcellular location">
    <subcellularLocation>
        <location evidence="1 9">Cytoplasm</location>
    </subcellularLocation>
</comment>
<evidence type="ECO:0000256" key="2">
    <source>
        <dbReference type="ARBA" id="ARBA00004667"/>
    </source>
</evidence>
<keyword evidence="14" id="KW-1185">Reference proteome</keyword>
<comment type="pathway">
    <text evidence="2 9">Amino-acid biosynthesis; L-histidine biosynthesis; L-histidine from 5-phospho-alpha-D-ribose 1-diphosphate: step 1/9.</text>
</comment>
<evidence type="ECO:0000313" key="13">
    <source>
        <dbReference type="EMBL" id="NEY19810.1"/>
    </source>
</evidence>
<feature type="binding site" evidence="10">
    <location>
        <begin position="261"/>
        <end position="262"/>
    </location>
    <ligand>
        <name>L-histidine</name>
        <dbReference type="ChEBI" id="CHEBI:57595"/>
    </ligand>
</feature>
<evidence type="ECO:0000256" key="11">
    <source>
        <dbReference type="SAM" id="Coils"/>
    </source>
</evidence>
<name>A0A6M0P7F3_9BACI</name>
<proteinExistence type="inferred from homology"/>
<keyword evidence="13" id="KW-0808">Transferase</keyword>
<dbReference type="SUPFAM" id="SSF55681">
    <property type="entry name" value="Class II aaRS and biotin synthetases"/>
    <property type="match status" value="1"/>
</dbReference>
<comment type="similarity">
    <text evidence="3 9">Belongs to the class-II aminoacyl-tRNA synthetase family. HisZ subfamily.</text>
</comment>
<protein>
    <recommendedName>
        <fullName evidence="4 9">ATP phosphoribosyltransferase regulatory subunit</fullName>
    </recommendedName>
</protein>
<feature type="binding site" evidence="10">
    <location>
        <position position="103"/>
    </location>
    <ligand>
        <name>L-histidine</name>
        <dbReference type="ChEBI" id="CHEBI:57595"/>
    </ligand>
</feature>
<keyword evidence="7 9" id="KW-0368">Histidine biosynthesis</keyword>
<dbReference type="GO" id="GO:0140096">
    <property type="term" value="F:catalytic activity, acting on a protein"/>
    <property type="evidence" value="ECO:0007669"/>
    <property type="project" value="UniProtKB-ARBA"/>
</dbReference>
<feature type="binding site" evidence="10">
    <location>
        <position position="113"/>
    </location>
    <ligand>
        <name>L-histidine</name>
        <dbReference type="ChEBI" id="CHEBI:57595"/>
    </ligand>
</feature>
<evidence type="ECO:0000256" key="9">
    <source>
        <dbReference type="HAMAP-Rule" id="MF_00125"/>
    </source>
</evidence>
<feature type="domain" description="Class II Histidinyl-tRNA synthetase (HisRS)-like catalytic core" evidence="12">
    <location>
        <begin position="20"/>
        <end position="305"/>
    </location>
</feature>
<dbReference type="UniPathway" id="UPA00031">
    <property type="reaction ID" value="UER00006"/>
</dbReference>
<keyword evidence="5 9" id="KW-0963">Cytoplasm</keyword>
<comment type="function">
    <text evidence="8 9">Required for the first step of histidine biosynthesis. May allow the feedback regulation of ATP phosphoribosyltransferase activity by histidine.</text>
</comment>
<dbReference type="EMBL" id="JAAIWK010000009">
    <property type="protein sequence ID" value="NEY19810.1"/>
    <property type="molecule type" value="Genomic_DNA"/>
</dbReference>
<dbReference type="GO" id="GO:0000105">
    <property type="term" value="P:L-histidine biosynthetic process"/>
    <property type="evidence" value="ECO:0007669"/>
    <property type="project" value="UniProtKB-UniRule"/>
</dbReference>
<feature type="coiled-coil region" evidence="11">
    <location>
        <begin position="156"/>
        <end position="183"/>
    </location>
</feature>
<keyword evidence="11" id="KW-0175">Coiled coil</keyword>
<accession>A0A6M0P7F3</accession>
<dbReference type="GO" id="GO:0004821">
    <property type="term" value="F:histidine-tRNA ligase activity"/>
    <property type="evidence" value="ECO:0007669"/>
    <property type="project" value="TreeGrafter"/>
</dbReference>
<evidence type="ECO:0000256" key="7">
    <source>
        <dbReference type="ARBA" id="ARBA00023102"/>
    </source>
</evidence>
<evidence type="ECO:0000256" key="10">
    <source>
        <dbReference type="PIRSR" id="PIRSR001549-1"/>
    </source>
</evidence>
<reference evidence="13 14" key="1">
    <citation type="submission" date="2020-02" db="EMBL/GenBank/DDBJ databases">
        <authorList>
            <person name="Feng H."/>
        </authorList>
    </citation>
    <scope>NUCLEOTIDE SEQUENCE [LARGE SCALE GENOMIC DNA]</scope>
    <source>
        <strain evidence="13 14">Gsoil 114</strain>
    </source>
</reference>
<dbReference type="PANTHER" id="PTHR43707:SF6">
    <property type="entry name" value="ATP PHOSPHORIBOSYLTRANSFERASE REGULATORY SUBUNIT"/>
    <property type="match status" value="1"/>
</dbReference>
<dbReference type="InterPro" id="IPR004516">
    <property type="entry name" value="HisRS/HisZ"/>
</dbReference>
<evidence type="ECO:0000256" key="1">
    <source>
        <dbReference type="ARBA" id="ARBA00004496"/>
    </source>
</evidence>
<dbReference type="GO" id="GO:0005737">
    <property type="term" value="C:cytoplasm"/>
    <property type="evidence" value="ECO:0007669"/>
    <property type="project" value="UniProtKB-SubCell"/>
</dbReference>
<dbReference type="PIRSF" id="PIRSF001549">
    <property type="entry name" value="His-tRNA_synth"/>
    <property type="match status" value="1"/>
</dbReference>
<comment type="subunit">
    <text evidence="9">Heteromultimer composed of HisG and HisZ subunits.</text>
</comment>
<organism evidence="13 14">
    <name type="scientific">Heyndrickxia ginsengihumi</name>
    <dbReference type="NCBI Taxonomy" id="363870"/>
    <lineage>
        <taxon>Bacteria</taxon>
        <taxon>Bacillati</taxon>
        <taxon>Bacillota</taxon>
        <taxon>Bacilli</taxon>
        <taxon>Bacillales</taxon>
        <taxon>Bacillaceae</taxon>
        <taxon>Heyndrickxia</taxon>
    </lineage>
</organism>
<dbReference type="PANTHER" id="PTHR43707">
    <property type="entry name" value="HISTIDYL-TRNA SYNTHETASE"/>
    <property type="match status" value="1"/>
</dbReference>
<evidence type="ECO:0000256" key="5">
    <source>
        <dbReference type="ARBA" id="ARBA00022490"/>
    </source>
</evidence>
<dbReference type="InterPro" id="IPR045864">
    <property type="entry name" value="aa-tRNA-synth_II/BPL/LPL"/>
</dbReference>
<dbReference type="HAMAP" id="MF_00125">
    <property type="entry name" value="HisZ"/>
    <property type="match status" value="1"/>
</dbReference>
<evidence type="ECO:0000259" key="12">
    <source>
        <dbReference type="Pfam" id="PF13393"/>
    </source>
</evidence>
<comment type="miscellaneous">
    <text evidence="9">This function is generally fulfilled by the C-terminal part of HisG, which is missing in some bacteria such as this one.</text>
</comment>
<sequence length="377" mass="43808">MFLPEGSKDDIGQVVANRFKVFETFRQVALSRNYTEISTPLVEYADTFTNDHVGMSLQNMLKWFNRDGAIEVLRPDWTTSISRALTNHHMDQHKWAYHGSIFRQEIPGVESRQVGIEIVQLPALLGESECLFLAYEFLNQLQINDVIVELGHTGIFEEWVTKLNLSEEQVDRLRNAMHDKRKDEVYEIAKQNGHEKEAEVLATLVDAYGPFEMIDEYFDRWEDQPKLISILKHIKQLGMTLRNIGIEDLIIDLGRVKNLPYYTGTLFRGFLKQNGATCFSGGRYDKLYDRYQLVTSAVGIAFDVDILAEQIRPEMKMEKICIIANDETLAYAEKHRQSLTNKIVDIRYDIPKTNQYDEMLIIMKKDDNKWEVTSYED</sequence>
<dbReference type="RefSeq" id="WP_163173600.1">
    <property type="nucleotide sequence ID" value="NZ_JAAIWK010000009.1"/>
</dbReference>
<evidence type="ECO:0000256" key="3">
    <source>
        <dbReference type="ARBA" id="ARBA00005539"/>
    </source>
</evidence>
<dbReference type="AlphaFoldDB" id="A0A6M0P7F3"/>
<gene>
    <name evidence="9" type="primary">hisZ</name>
    <name evidence="13" type="ORF">G4D61_07475</name>
</gene>
<dbReference type="GO" id="GO:0016757">
    <property type="term" value="F:glycosyltransferase activity"/>
    <property type="evidence" value="ECO:0007669"/>
    <property type="project" value="UniProtKB-KW"/>
</dbReference>
<comment type="caution">
    <text evidence="13">The sequence shown here is derived from an EMBL/GenBank/DDBJ whole genome shotgun (WGS) entry which is preliminary data.</text>
</comment>
<dbReference type="Proteomes" id="UP000476934">
    <property type="component" value="Unassembled WGS sequence"/>
</dbReference>
<reference evidence="13 14" key="2">
    <citation type="submission" date="2020-03" db="EMBL/GenBank/DDBJ databases">
        <title>Bacillus aquiflavi sp. nov., isolated from yellow water of strong flavor Chinese baijiu in Yibin region of China.</title>
        <authorList>
            <person name="Xie J."/>
        </authorList>
    </citation>
    <scope>NUCLEOTIDE SEQUENCE [LARGE SCALE GENOMIC DNA]</scope>
    <source>
        <strain evidence="13 14">Gsoil 114</strain>
    </source>
</reference>
<keyword evidence="6 9" id="KW-0028">Amino-acid biosynthesis</keyword>
<dbReference type="InterPro" id="IPR004517">
    <property type="entry name" value="HisZ"/>
</dbReference>
<feature type="binding site" evidence="10">
    <location>
        <position position="117"/>
    </location>
    <ligand>
        <name>L-histidine</name>
        <dbReference type="ChEBI" id="CHEBI:57595"/>
    </ligand>
</feature>
<dbReference type="InterPro" id="IPR041715">
    <property type="entry name" value="HisRS-like_core"/>
</dbReference>
<evidence type="ECO:0000256" key="4">
    <source>
        <dbReference type="ARBA" id="ARBA00020397"/>
    </source>
</evidence>
<keyword evidence="13" id="KW-0328">Glycosyltransferase</keyword>
<dbReference type="Gene3D" id="3.30.930.10">
    <property type="entry name" value="Bira Bifunctional Protein, Domain 2"/>
    <property type="match status" value="1"/>
</dbReference>
<evidence type="ECO:0000256" key="8">
    <source>
        <dbReference type="ARBA" id="ARBA00025246"/>
    </source>
</evidence>
<dbReference type="Pfam" id="PF13393">
    <property type="entry name" value="tRNA-synt_His"/>
    <property type="match status" value="1"/>
</dbReference>
<feature type="binding site" evidence="10">
    <location>
        <begin position="76"/>
        <end position="78"/>
    </location>
    <ligand>
        <name>L-histidine</name>
        <dbReference type="ChEBI" id="CHEBI:57595"/>
    </ligand>
</feature>
<evidence type="ECO:0000313" key="14">
    <source>
        <dbReference type="Proteomes" id="UP000476934"/>
    </source>
</evidence>
<dbReference type="GO" id="GO:0006427">
    <property type="term" value="P:histidyl-tRNA aminoacylation"/>
    <property type="evidence" value="ECO:0007669"/>
    <property type="project" value="TreeGrafter"/>
</dbReference>
<evidence type="ECO:0000256" key="6">
    <source>
        <dbReference type="ARBA" id="ARBA00022605"/>
    </source>
</evidence>